<dbReference type="Proteomes" id="UP000886998">
    <property type="component" value="Unassembled WGS sequence"/>
</dbReference>
<organism evidence="1 2">
    <name type="scientific">Trichonephila inaurata madagascariensis</name>
    <dbReference type="NCBI Taxonomy" id="2747483"/>
    <lineage>
        <taxon>Eukaryota</taxon>
        <taxon>Metazoa</taxon>
        <taxon>Ecdysozoa</taxon>
        <taxon>Arthropoda</taxon>
        <taxon>Chelicerata</taxon>
        <taxon>Arachnida</taxon>
        <taxon>Araneae</taxon>
        <taxon>Araneomorphae</taxon>
        <taxon>Entelegynae</taxon>
        <taxon>Araneoidea</taxon>
        <taxon>Nephilidae</taxon>
        <taxon>Trichonephila</taxon>
        <taxon>Trichonephila inaurata</taxon>
    </lineage>
</organism>
<proteinExistence type="predicted"/>
<sequence>MDQQVTVHFADEYFPRTEESISNVVEILEINWKFDISDCIRLHGASHKLFHLRSRERSHSSDASQMKREDPGTTILLVPHEGRYLETRGGV</sequence>
<comment type="caution">
    <text evidence="1">The sequence shown here is derived from an EMBL/GenBank/DDBJ whole genome shotgun (WGS) entry which is preliminary data.</text>
</comment>
<gene>
    <name evidence="1" type="ORF">TNIN_182911</name>
</gene>
<dbReference type="AlphaFoldDB" id="A0A8X6Y659"/>
<evidence type="ECO:0000313" key="2">
    <source>
        <dbReference type="Proteomes" id="UP000886998"/>
    </source>
</evidence>
<keyword evidence="2" id="KW-1185">Reference proteome</keyword>
<evidence type="ECO:0000313" key="1">
    <source>
        <dbReference type="EMBL" id="GFY66806.1"/>
    </source>
</evidence>
<accession>A0A8X6Y659</accession>
<protein>
    <submittedName>
        <fullName evidence="1">Uncharacterized protein</fullName>
    </submittedName>
</protein>
<reference evidence="1" key="1">
    <citation type="submission" date="2020-08" db="EMBL/GenBank/DDBJ databases">
        <title>Multicomponent nature underlies the extraordinary mechanical properties of spider dragline silk.</title>
        <authorList>
            <person name="Kono N."/>
            <person name="Nakamura H."/>
            <person name="Mori M."/>
            <person name="Yoshida Y."/>
            <person name="Ohtoshi R."/>
            <person name="Malay A.D."/>
            <person name="Moran D.A.P."/>
            <person name="Tomita M."/>
            <person name="Numata K."/>
            <person name="Arakawa K."/>
        </authorList>
    </citation>
    <scope>NUCLEOTIDE SEQUENCE</scope>
</reference>
<dbReference type="EMBL" id="BMAV01016251">
    <property type="protein sequence ID" value="GFY66806.1"/>
    <property type="molecule type" value="Genomic_DNA"/>
</dbReference>
<name>A0A8X6Y659_9ARAC</name>